<evidence type="ECO:0000313" key="3">
    <source>
        <dbReference type="Proteomes" id="UP000751190"/>
    </source>
</evidence>
<keyword evidence="1" id="KW-0732">Signal</keyword>
<reference evidence="2" key="1">
    <citation type="submission" date="2021-05" db="EMBL/GenBank/DDBJ databases">
        <title>The genome of the haptophyte Pavlova lutheri (Diacronema luteri, Pavlovales) - a model for lipid biosynthesis in eukaryotic algae.</title>
        <authorList>
            <person name="Hulatt C.J."/>
            <person name="Posewitz M.C."/>
        </authorList>
    </citation>
    <scope>NUCLEOTIDE SEQUENCE</scope>
    <source>
        <strain evidence="2">NIVA-4/92</strain>
    </source>
</reference>
<feature type="signal peptide" evidence="1">
    <location>
        <begin position="1"/>
        <end position="19"/>
    </location>
</feature>
<protein>
    <recommendedName>
        <fullName evidence="4">Hexosyltransferase</fullName>
    </recommendedName>
</protein>
<dbReference type="EMBL" id="JAGTXO010000024">
    <property type="protein sequence ID" value="KAG8461747.1"/>
    <property type="molecule type" value="Genomic_DNA"/>
</dbReference>
<feature type="chain" id="PRO_5035246865" description="Hexosyltransferase" evidence="1">
    <location>
        <begin position="20"/>
        <end position="332"/>
    </location>
</feature>
<dbReference type="Proteomes" id="UP000751190">
    <property type="component" value="Unassembled WGS sequence"/>
</dbReference>
<keyword evidence="3" id="KW-1185">Reference proteome</keyword>
<organism evidence="2 3">
    <name type="scientific">Diacronema lutheri</name>
    <name type="common">Unicellular marine alga</name>
    <name type="synonym">Monochrysis lutheri</name>
    <dbReference type="NCBI Taxonomy" id="2081491"/>
    <lineage>
        <taxon>Eukaryota</taxon>
        <taxon>Haptista</taxon>
        <taxon>Haptophyta</taxon>
        <taxon>Pavlovophyceae</taxon>
        <taxon>Pavlovales</taxon>
        <taxon>Pavlovaceae</taxon>
        <taxon>Diacronema</taxon>
    </lineage>
</organism>
<name>A0A8J5XIG8_DIALT</name>
<evidence type="ECO:0000256" key="1">
    <source>
        <dbReference type="SAM" id="SignalP"/>
    </source>
</evidence>
<gene>
    <name evidence="2" type="ORF">KFE25_001365</name>
</gene>
<dbReference type="AlphaFoldDB" id="A0A8J5XIG8"/>
<accession>A0A8J5XIG8</accession>
<comment type="caution">
    <text evidence="2">The sequence shown here is derived from an EMBL/GenBank/DDBJ whole genome shotgun (WGS) entry which is preliminary data.</text>
</comment>
<sequence>MRLALVVLALAPRASVSVCHRLLVFHSSHEGSHALALAISVESGAFDLGESLDVRYVRAERTPSVWNAAICDGALDALYAQGDAEWRMPLIAMKKFRSMFDRLRSIRCDDPSNVQATVTLLVRNDHLRTLTACVRQTPLAPRLNFVDVLVLVRRDLMRWSLAAYGRHDPNSRFSLYPQFEPEPTPGAPTQRFVYNLTALHLTAVDAVKAWQHKAIDVCRLLAAGFSARNVHFVSYEAFARNPRAVAQLVAAPLNGTRLTYRERAPFERTRKVHPHDISAFAANADDVRRLFWPGGRPAFPTFEKVLRSVGARQRAACPQLWPMSSQFGSAAW</sequence>
<proteinExistence type="predicted"/>
<evidence type="ECO:0000313" key="2">
    <source>
        <dbReference type="EMBL" id="KAG8461747.1"/>
    </source>
</evidence>
<evidence type="ECO:0008006" key="4">
    <source>
        <dbReference type="Google" id="ProtNLM"/>
    </source>
</evidence>